<dbReference type="InterPro" id="IPR007300">
    <property type="entry name" value="CidB/LrgB"/>
</dbReference>
<keyword evidence="3 5" id="KW-1133">Transmembrane helix</keyword>
<evidence type="ECO:0000256" key="1">
    <source>
        <dbReference type="ARBA" id="ARBA00004141"/>
    </source>
</evidence>
<evidence type="ECO:0000256" key="5">
    <source>
        <dbReference type="SAM" id="Phobius"/>
    </source>
</evidence>
<keyword evidence="6" id="KW-0732">Signal</keyword>
<evidence type="ECO:0000256" key="6">
    <source>
        <dbReference type="SAM" id="SignalP"/>
    </source>
</evidence>
<dbReference type="AlphaFoldDB" id="A0A7S2YDS6"/>
<accession>A0A7S2YDS6</accession>
<feature type="transmembrane region" description="Helical" evidence="5">
    <location>
        <begin position="384"/>
        <end position="404"/>
    </location>
</feature>
<dbReference type="EMBL" id="HBHT01020793">
    <property type="protein sequence ID" value="CAD9970015.1"/>
    <property type="molecule type" value="Transcribed_RNA"/>
</dbReference>
<protein>
    <recommendedName>
        <fullName evidence="8">Plastidal glycolate/glycerate translocator 1, chloroplastic</fullName>
    </recommendedName>
</protein>
<keyword evidence="2 5" id="KW-0812">Transmembrane</keyword>
<dbReference type="Pfam" id="PF04172">
    <property type="entry name" value="LrgB"/>
    <property type="match status" value="1"/>
</dbReference>
<gene>
    <name evidence="7" type="ORF">APAL1065_LOCUS13912</name>
</gene>
<evidence type="ECO:0000256" key="4">
    <source>
        <dbReference type="ARBA" id="ARBA00023136"/>
    </source>
</evidence>
<feature type="transmembrane region" description="Helical" evidence="5">
    <location>
        <begin position="163"/>
        <end position="180"/>
    </location>
</feature>
<feature type="transmembrane region" description="Helical" evidence="5">
    <location>
        <begin position="248"/>
        <end position="267"/>
    </location>
</feature>
<keyword evidence="4 5" id="KW-0472">Membrane</keyword>
<feature type="transmembrane region" description="Helical" evidence="5">
    <location>
        <begin position="442"/>
        <end position="465"/>
    </location>
</feature>
<feature type="signal peptide" evidence="6">
    <location>
        <begin position="1"/>
        <end position="29"/>
    </location>
</feature>
<evidence type="ECO:0000256" key="3">
    <source>
        <dbReference type="ARBA" id="ARBA00022989"/>
    </source>
</evidence>
<feature type="transmembrane region" description="Helical" evidence="5">
    <location>
        <begin position="279"/>
        <end position="297"/>
    </location>
</feature>
<dbReference type="GO" id="GO:0016020">
    <property type="term" value="C:membrane"/>
    <property type="evidence" value="ECO:0007669"/>
    <property type="project" value="UniProtKB-SubCell"/>
</dbReference>
<dbReference type="PANTHER" id="PTHR30249">
    <property type="entry name" value="PUTATIVE SEROTONIN TRANSPORTER"/>
    <property type="match status" value="1"/>
</dbReference>
<evidence type="ECO:0000313" key="7">
    <source>
        <dbReference type="EMBL" id="CAD9970015.1"/>
    </source>
</evidence>
<feature type="transmembrane region" description="Helical" evidence="5">
    <location>
        <begin position="192"/>
        <end position="212"/>
    </location>
</feature>
<evidence type="ECO:0000256" key="2">
    <source>
        <dbReference type="ARBA" id="ARBA00022692"/>
    </source>
</evidence>
<comment type="subcellular location">
    <subcellularLocation>
        <location evidence="1">Membrane</location>
        <topology evidence="1">Multi-pass membrane protein</topology>
    </subcellularLocation>
</comment>
<feature type="chain" id="PRO_5030655538" description="Plastidal glycolate/glycerate translocator 1, chloroplastic" evidence="6">
    <location>
        <begin position="30"/>
        <end position="544"/>
    </location>
</feature>
<sequence length="544" mass="56430">MIRRQTNNKVQSALAIVVLFWLLATTATAKNGVPHTTKPKKQLASASTKKNGKFLLHQPLHSLPHACINKRDSGSKALATSLRAGGSNSAEDAPTARQLAGVLTFVGMEVALRRAFQAAGIDFPAQLAGCVLLFVILLGAQLISPGTGDAWATALSPGATFLTKWMGCFFIPGLTMLPLAPSLGSPWEIVKALGIVVGGFYYSLALVTYSVLGVRKLTGATTGTTATQKQPKSTIHKGNIQKKPYNEATLAFLLKGTTLFGLVRLGLHKVSLFNGKLNKPMESLFFTFATISSYVWGANLPSQFTKVCNPLLTSAFVTLALARTISSFTKASFTDILRSYTCKNLHYSQIGAGDLLLFFLSPCVISFGVGMFKGKTLIAANLPAVATAVLVGALGSMVGTAAAARVLNLGGPHGQVIRLAAVPRSTQTALGMTIAQMLGGNVAIAATLIILTGIFGGMVGVATLNQWGIHDAVSRGLGMGSAGLSLGVVSIQGEPQAFAFAGLCLVLTAVAATSLASVPVIQQTIIKIAGGSVPAAAATMANAY</sequence>
<reference evidence="7" key="1">
    <citation type="submission" date="2021-01" db="EMBL/GenBank/DDBJ databases">
        <authorList>
            <person name="Corre E."/>
            <person name="Pelletier E."/>
            <person name="Niang G."/>
            <person name="Scheremetjew M."/>
            <person name="Finn R."/>
            <person name="Kale V."/>
            <person name="Holt S."/>
            <person name="Cochrane G."/>
            <person name="Meng A."/>
            <person name="Brown T."/>
            <person name="Cohen L."/>
        </authorList>
    </citation>
    <scope>NUCLEOTIDE SEQUENCE</scope>
    <source>
        <strain evidence="7">CCMP125</strain>
    </source>
</reference>
<feature type="transmembrane region" description="Helical" evidence="5">
    <location>
        <begin position="497"/>
        <end position="518"/>
    </location>
</feature>
<evidence type="ECO:0008006" key="8">
    <source>
        <dbReference type="Google" id="ProtNLM"/>
    </source>
</evidence>
<dbReference type="PANTHER" id="PTHR30249:SF0">
    <property type="entry name" value="PLASTIDAL GLYCOLATE_GLYCERATE TRANSLOCATOR 1, CHLOROPLASTIC"/>
    <property type="match status" value="1"/>
</dbReference>
<feature type="transmembrane region" description="Helical" evidence="5">
    <location>
        <begin position="124"/>
        <end position="143"/>
    </location>
</feature>
<name>A0A7S2YDS6_9STRA</name>
<feature type="transmembrane region" description="Helical" evidence="5">
    <location>
        <begin position="355"/>
        <end position="372"/>
    </location>
</feature>
<feature type="transmembrane region" description="Helical" evidence="5">
    <location>
        <begin position="472"/>
        <end position="491"/>
    </location>
</feature>
<organism evidence="7">
    <name type="scientific">Entomoneis paludosa</name>
    <dbReference type="NCBI Taxonomy" id="265537"/>
    <lineage>
        <taxon>Eukaryota</taxon>
        <taxon>Sar</taxon>
        <taxon>Stramenopiles</taxon>
        <taxon>Ochrophyta</taxon>
        <taxon>Bacillariophyta</taxon>
        <taxon>Bacillariophyceae</taxon>
        <taxon>Bacillariophycidae</taxon>
        <taxon>Entomoneidaceae</taxon>
        <taxon>Entomoneis</taxon>
    </lineage>
</organism>
<proteinExistence type="predicted"/>